<comment type="caution">
    <text evidence="2">The sequence shown here is derived from an EMBL/GenBank/DDBJ whole genome shotgun (WGS) entry which is preliminary data.</text>
</comment>
<dbReference type="Pfam" id="PF13225">
    <property type="entry name" value="D27-like_C"/>
    <property type="match status" value="1"/>
</dbReference>
<sequence length="220" mass="25032">MTISEPTSYQDTFLDRIFIALFTRKMSAALGARTSKKGYEGFVDISKQIMQGRNALEQQHLVKKVLNSLIPAPILTLLRALISPNQWVCESNAWFAAHLFEWLVGPCHLEDVEIISENNTSSWQKSNVKIEKCRYLEQSGCVGLCINLCKLPTQDFFTQQFGIPLTMNPNFEDFSCDMIFGQTPPALEQEEVFQQPCLKQHCSMDSVLPQPCPHVRNFPQ</sequence>
<feature type="domain" description="Beta-carotene isomerase D27-like C-terminal" evidence="1">
    <location>
        <begin position="102"/>
        <end position="188"/>
    </location>
</feature>
<protein>
    <submittedName>
        <fullName evidence="2">DUF4033 domain-containing protein</fullName>
    </submittedName>
</protein>
<evidence type="ECO:0000313" key="3">
    <source>
        <dbReference type="Proteomes" id="UP001232992"/>
    </source>
</evidence>
<reference evidence="2 3" key="1">
    <citation type="submission" date="2023-01" db="EMBL/GenBank/DDBJ databases">
        <title>Novel diversity within Roseofilum (Cyanobacteria; Desertifilaceae) from marine benthic mats with descriptions of four novel species.</title>
        <authorList>
            <person name="Wang Y."/>
            <person name="Berthold D.E."/>
            <person name="Hu J."/>
            <person name="Lefler F.W."/>
            <person name="Laughinghouse H.D. IV."/>
        </authorList>
    </citation>
    <scope>NUCLEOTIDE SEQUENCE [LARGE SCALE GENOMIC DNA]</scope>
    <source>
        <strain evidence="2 3">BLCC-M143</strain>
    </source>
</reference>
<evidence type="ECO:0000313" key="2">
    <source>
        <dbReference type="EMBL" id="MDJ1181760.1"/>
    </source>
</evidence>
<accession>A0ABT7BRQ0</accession>
<dbReference type="PANTHER" id="PTHR33591:SF4">
    <property type="entry name" value="OS08G0114100 PROTEIN"/>
    <property type="match status" value="1"/>
</dbReference>
<dbReference type="Proteomes" id="UP001232992">
    <property type="component" value="Unassembled WGS sequence"/>
</dbReference>
<dbReference type="PANTHER" id="PTHR33591">
    <property type="entry name" value="BETA-CAROTENE ISOMERASE D27"/>
    <property type="match status" value="1"/>
</dbReference>
<keyword evidence="3" id="KW-1185">Reference proteome</keyword>
<dbReference type="RefSeq" id="WP_283756414.1">
    <property type="nucleotide sequence ID" value="NZ_JAQOSQ010000001.1"/>
</dbReference>
<evidence type="ECO:0000259" key="1">
    <source>
        <dbReference type="Pfam" id="PF13225"/>
    </source>
</evidence>
<dbReference type="InterPro" id="IPR025114">
    <property type="entry name" value="D27-like_C"/>
</dbReference>
<proteinExistence type="predicted"/>
<dbReference type="InterPro" id="IPR038938">
    <property type="entry name" value="D27-like"/>
</dbReference>
<gene>
    <name evidence="2" type="ORF">PMH09_01005</name>
</gene>
<dbReference type="EMBL" id="JAQOSQ010000001">
    <property type="protein sequence ID" value="MDJ1181760.1"/>
    <property type="molecule type" value="Genomic_DNA"/>
</dbReference>
<name>A0ABT7BRQ0_9CYAN</name>
<organism evidence="2 3">
    <name type="scientific">Roseofilum casamattae BLCC-M143</name>
    <dbReference type="NCBI Taxonomy" id="3022442"/>
    <lineage>
        <taxon>Bacteria</taxon>
        <taxon>Bacillati</taxon>
        <taxon>Cyanobacteriota</taxon>
        <taxon>Cyanophyceae</taxon>
        <taxon>Desertifilales</taxon>
        <taxon>Desertifilaceae</taxon>
        <taxon>Roseofilum</taxon>
        <taxon>Roseofilum casamattae</taxon>
    </lineage>
</organism>